<protein>
    <submittedName>
        <fullName evidence="2">Uncharacterized protein</fullName>
    </submittedName>
</protein>
<feature type="compositionally biased region" description="Gly residues" evidence="1">
    <location>
        <begin position="1"/>
        <end position="11"/>
    </location>
</feature>
<evidence type="ECO:0000313" key="2">
    <source>
        <dbReference type="EMBL" id="KAG1524953.1"/>
    </source>
</evidence>
<dbReference type="Proteomes" id="UP000740926">
    <property type="component" value="Unassembled WGS sequence"/>
</dbReference>
<proteinExistence type="predicted"/>
<comment type="caution">
    <text evidence="2">The sequence shown here is derived from an EMBL/GenBank/DDBJ whole genome shotgun (WGS) entry which is preliminary data.</text>
</comment>
<dbReference type="AlphaFoldDB" id="A0A9P7BZ99"/>
<dbReference type="EMBL" id="JAANIU010018902">
    <property type="protein sequence ID" value="KAG1524953.1"/>
    <property type="molecule type" value="Genomic_DNA"/>
</dbReference>
<accession>A0A9P7BZ99</accession>
<organism evidence="2 3">
    <name type="scientific">Rhizopus delemar</name>
    <dbReference type="NCBI Taxonomy" id="936053"/>
    <lineage>
        <taxon>Eukaryota</taxon>
        <taxon>Fungi</taxon>
        <taxon>Fungi incertae sedis</taxon>
        <taxon>Mucoromycota</taxon>
        <taxon>Mucoromycotina</taxon>
        <taxon>Mucoromycetes</taxon>
        <taxon>Mucorales</taxon>
        <taxon>Mucorineae</taxon>
        <taxon>Rhizopodaceae</taxon>
        <taxon>Rhizopus</taxon>
    </lineage>
</organism>
<reference evidence="2 3" key="1">
    <citation type="journal article" date="2020" name="Microb. Genom.">
        <title>Genetic diversity of clinical and environmental Mucorales isolates obtained from an investigation of mucormycosis cases among solid organ transplant recipients.</title>
        <authorList>
            <person name="Nguyen M.H."/>
            <person name="Kaul D."/>
            <person name="Muto C."/>
            <person name="Cheng S.J."/>
            <person name="Richter R.A."/>
            <person name="Bruno V.M."/>
            <person name="Liu G."/>
            <person name="Beyhan S."/>
            <person name="Sundermann A.J."/>
            <person name="Mounaud S."/>
            <person name="Pasculle A.W."/>
            <person name="Nierman W.C."/>
            <person name="Driscoll E."/>
            <person name="Cumbie R."/>
            <person name="Clancy C.J."/>
            <person name="Dupont C.L."/>
        </authorList>
    </citation>
    <scope>NUCLEOTIDE SEQUENCE [LARGE SCALE GENOMIC DNA]</scope>
    <source>
        <strain evidence="2 3">GL24</strain>
    </source>
</reference>
<sequence length="71" mass="7477">MPQRLHGGGRGAGRRPHDAQRHQRQQQPEPRVAQQGGQEASGGLRAAGLQCKIIGHSRASSNGLPASAPPR</sequence>
<name>A0A9P7BZ99_9FUNG</name>
<evidence type="ECO:0000313" key="3">
    <source>
        <dbReference type="Proteomes" id="UP000740926"/>
    </source>
</evidence>
<feature type="region of interest" description="Disordered" evidence="1">
    <location>
        <begin position="1"/>
        <end position="49"/>
    </location>
</feature>
<keyword evidence="3" id="KW-1185">Reference proteome</keyword>
<gene>
    <name evidence="2" type="ORF">G6F50_018491</name>
</gene>
<evidence type="ECO:0000256" key="1">
    <source>
        <dbReference type="SAM" id="MobiDB-lite"/>
    </source>
</evidence>